<organism evidence="1">
    <name type="scientific">marine sediment metagenome</name>
    <dbReference type="NCBI Taxonomy" id="412755"/>
    <lineage>
        <taxon>unclassified sequences</taxon>
        <taxon>metagenomes</taxon>
        <taxon>ecological metagenomes</taxon>
    </lineage>
</organism>
<reference evidence="1" key="1">
    <citation type="journal article" date="2014" name="Front. Microbiol.">
        <title>High frequency of phylogenetically diverse reductive dehalogenase-homologous genes in deep subseafloor sedimentary metagenomes.</title>
        <authorList>
            <person name="Kawai M."/>
            <person name="Futagami T."/>
            <person name="Toyoda A."/>
            <person name="Takaki Y."/>
            <person name="Nishi S."/>
            <person name="Hori S."/>
            <person name="Arai W."/>
            <person name="Tsubouchi T."/>
            <person name="Morono Y."/>
            <person name="Uchiyama I."/>
            <person name="Ito T."/>
            <person name="Fujiyama A."/>
            <person name="Inagaki F."/>
            <person name="Takami H."/>
        </authorList>
    </citation>
    <scope>NUCLEOTIDE SEQUENCE</scope>
    <source>
        <strain evidence="1">Expedition CK06-06</strain>
    </source>
</reference>
<evidence type="ECO:0000313" key="1">
    <source>
        <dbReference type="EMBL" id="GAG87677.1"/>
    </source>
</evidence>
<proteinExistence type="predicted"/>
<gene>
    <name evidence="1" type="ORF">S01H4_26799</name>
</gene>
<comment type="caution">
    <text evidence="1">The sequence shown here is derived from an EMBL/GenBank/DDBJ whole genome shotgun (WGS) entry which is preliminary data.</text>
</comment>
<name>X1C2U2_9ZZZZ</name>
<dbReference type="EMBL" id="BART01012977">
    <property type="protein sequence ID" value="GAG87677.1"/>
    <property type="molecule type" value="Genomic_DNA"/>
</dbReference>
<protein>
    <submittedName>
        <fullName evidence="1">Uncharacterized protein</fullName>
    </submittedName>
</protein>
<sequence length="50" mass="5578">MISLGEIVCQKCSGKLVKKDWYALCTKCGAKWIIESHANGSFKSMRRVDG</sequence>
<dbReference type="AlphaFoldDB" id="X1C2U2"/>
<accession>X1C2U2</accession>